<dbReference type="Pfam" id="PF02485">
    <property type="entry name" value="Branch"/>
    <property type="match status" value="1"/>
</dbReference>
<keyword evidence="2" id="KW-0328">Glycosyltransferase</keyword>
<dbReference type="PANTHER" id="PTHR45719:SF7">
    <property type="entry name" value="OS01G0201100 PROTEIN"/>
    <property type="match status" value="1"/>
</dbReference>
<dbReference type="InterPro" id="IPR044610">
    <property type="entry name" value="GLCAT14A/B/C"/>
</dbReference>
<dbReference type="PANTHER" id="PTHR45719">
    <property type="entry name" value="GLYCOSYLTRANSFERASE"/>
    <property type="match status" value="1"/>
</dbReference>
<comment type="caution">
    <text evidence="6">The sequence shown here is derived from an EMBL/GenBank/DDBJ whole genome shotgun (WGS) entry which is preliminary data.</text>
</comment>
<keyword evidence="5" id="KW-0325">Glycoprotein</keyword>
<name>A0AAW2T5C7_SESRA</name>
<proteinExistence type="predicted"/>
<evidence type="ECO:0000256" key="4">
    <source>
        <dbReference type="ARBA" id="ARBA00023136"/>
    </source>
</evidence>
<evidence type="ECO:0000256" key="2">
    <source>
        <dbReference type="ARBA" id="ARBA00022676"/>
    </source>
</evidence>
<reference evidence="6" key="1">
    <citation type="submission" date="2020-06" db="EMBL/GenBank/DDBJ databases">
        <authorList>
            <person name="Li T."/>
            <person name="Hu X."/>
            <person name="Zhang T."/>
            <person name="Song X."/>
            <person name="Zhang H."/>
            <person name="Dai N."/>
            <person name="Sheng W."/>
            <person name="Hou X."/>
            <person name="Wei L."/>
        </authorList>
    </citation>
    <scope>NUCLEOTIDE SEQUENCE</scope>
    <source>
        <strain evidence="6">G02</strain>
        <tissue evidence="6">Leaf</tissue>
    </source>
</reference>
<reference evidence="6" key="2">
    <citation type="journal article" date="2024" name="Plant">
        <title>Genomic evolution and insights into agronomic trait innovations of Sesamum species.</title>
        <authorList>
            <person name="Miao H."/>
            <person name="Wang L."/>
            <person name="Qu L."/>
            <person name="Liu H."/>
            <person name="Sun Y."/>
            <person name="Le M."/>
            <person name="Wang Q."/>
            <person name="Wei S."/>
            <person name="Zheng Y."/>
            <person name="Lin W."/>
            <person name="Duan Y."/>
            <person name="Cao H."/>
            <person name="Xiong S."/>
            <person name="Wang X."/>
            <person name="Wei L."/>
            <person name="Li C."/>
            <person name="Ma Q."/>
            <person name="Ju M."/>
            <person name="Zhao R."/>
            <person name="Li G."/>
            <person name="Mu C."/>
            <person name="Tian Q."/>
            <person name="Mei H."/>
            <person name="Zhang T."/>
            <person name="Gao T."/>
            <person name="Zhang H."/>
        </authorList>
    </citation>
    <scope>NUCLEOTIDE SEQUENCE</scope>
    <source>
        <strain evidence="6">G02</strain>
    </source>
</reference>
<evidence type="ECO:0000256" key="5">
    <source>
        <dbReference type="ARBA" id="ARBA00023180"/>
    </source>
</evidence>
<gene>
    <name evidence="6" type="ORF">Sradi_2282600</name>
</gene>
<dbReference type="InterPro" id="IPR003406">
    <property type="entry name" value="Glyco_trans_14"/>
</dbReference>
<comment type="subcellular location">
    <subcellularLocation>
        <location evidence="1">Membrane</location>
        <topology evidence="1">Single-pass type II membrane protein</topology>
    </subcellularLocation>
</comment>
<evidence type="ECO:0000256" key="1">
    <source>
        <dbReference type="ARBA" id="ARBA00004606"/>
    </source>
</evidence>
<keyword evidence="4" id="KW-0472">Membrane</keyword>
<dbReference type="GO" id="GO:0016020">
    <property type="term" value="C:membrane"/>
    <property type="evidence" value="ECO:0007669"/>
    <property type="project" value="UniProtKB-SubCell"/>
</dbReference>
<organism evidence="6">
    <name type="scientific">Sesamum radiatum</name>
    <name type="common">Black benniseed</name>
    <dbReference type="NCBI Taxonomy" id="300843"/>
    <lineage>
        <taxon>Eukaryota</taxon>
        <taxon>Viridiplantae</taxon>
        <taxon>Streptophyta</taxon>
        <taxon>Embryophyta</taxon>
        <taxon>Tracheophyta</taxon>
        <taxon>Spermatophyta</taxon>
        <taxon>Magnoliopsida</taxon>
        <taxon>eudicotyledons</taxon>
        <taxon>Gunneridae</taxon>
        <taxon>Pentapetalae</taxon>
        <taxon>asterids</taxon>
        <taxon>lamiids</taxon>
        <taxon>Lamiales</taxon>
        <taxon>Pedaliaceae</taxon>
        <taxon>Sesamum</taxon>
    </lineage>
</organism>
<dbReference type="EMBL" id="JACGWJ010000009">
    <property type="protein sequence ID" value="KAL0399393.1"/>
    <property type="molecule type" value="Genomic_DNA"/>
</dbReference>
<dbReference type="AlphaFoldDB" id="A0AAW2T5C7"/>
<sequence length="139" mass="15425">MYYSNFLSSPEGYFQTVICNVPEFIPTVLNHDMHYISWDNPPQQHPHVLSLNDTEKMIASGAAFARKFRQDTPVLDKIDKSLLRRRNGSFTMGGWCAGKPRCSKVGTPTKLKPGPGAGRLRGLIDKLISAAQSGQDQCT</sequence>
<evidence type="ECO:0000256" key="3">
    <source>
        <dbReference type="ARBA" id="ARBA00022679"/>
    </source>
</evidence>
<protein>
    <submittedName>
        <fullName evidence="6">Beta-glucuronosyltransferase GlcAT14A</fullName>
    </submittedName>
</protein>
<dbReference type="GO" id="GO:0015020">
    <property type="term" value="F:glucuronosyltransferase activity"/>
    <property type="evidence" value="ECO:0007669"/>
    <property type="project" value="InterPro"/>
</dbReference>
<keyword evidence="3" id="KW-0808">Transferase</keyword>
<evidence type="ECO:0000313" key="6">
    <source>
        <dbReference type="EMBL" id="KAL0399393.1"/>
    </source>
</evidence>
<accession>A0AAW2T5C7</accession>